<feature type="domain" description="HTH gntR-type" evidence="4">
    <location>
        <begin position="4"/>
        <end position="72"/>
    </location>
</feature>
<dbReference type="CDD" id="cd07377">
    <property type="entry name" value="WHTH_GntR"/>
    <property type="match status" value="1"/>
</dbReference>
<dbReference type="InterPro" id="IPR036390">
    <property type="entry name" value="WH_DNA-bd_sf"/>
</dbReference>
<dbReference type="InterPro" id="IPR036388">
    <property type="entry name" value="WH-like_DNA-bd_sf"/>
</dbReference>
<proteinExistence type="predicted"/>
<dbReference type="SMART" id="SM00345">
    <property type="entry name" value="HTH_GNTR"/>
    <property type="match status" value="1"/>
</dbReference>
<dbReference type="GO" id="GO:0003677">
    <property type="term" value="F:DNA binding"/>
    <property type="evidence" value="ECO:0007669"/>
    <property type="project" value="UniProtKB-KW"/>
</dbReference>
<dbReference type="Gene3D" id="1.10.10.10">
    <property type="entry name" value="Winged helix-like DNA-binding domain superfamily/Winged helix DNA-binding domain"/>
    <property type="match status" value="1"/>
</dbReference>
<dbReference type="OrthoDB" id="9801546at2"/>
<accession>A0A316A0T0</accession>
<dbReference type="PANTHER" id="PTHR38445">
    <property type="entry name" value="HTH-TYPE TRANSCRIPTIONAL REPRESSOR YTRA"/>
    <property type="match status" value="1"/>
</dbReference>
<sequence length="120" mass="13955">MRNRFVKDIIAEKIGIKILNGSYPPGSKLPSIREVAGRENLSTTTVQRTFYELERRGLIYKNQTSGYFVIHNRQLLIQLKMEECNHLTRSLYTSLEKLGYSEQEVTSLLEKHIPAEDRQN</sequence>
<reference evidence="6" key="1">
    <citation type="submission" date="2017-07" db="EMBL/GenBank/DDBJ databases">
        <authorList>
            <person name="Varghese N."/>
            <person name="Submissions S."/>
        </authorList>
    </citation>
    <scope>NUCLEOTIDE SEQUENCE [LARGE SCALE GENOMIC DNA]</scope>
    <source>
        <strain evidence="6">NLAE-zl-C134</strain>
    </source>
</reference>
<dbReference type="InterPro" id="IPR000524">
    <property type="entry name" value="Tscrpt_reg_HTH_GntR"/>
</dbReference>
<keyword evidence="3" id="KW-0804">Transcription</keyword>
<evidence type="ECO:0000256" key="3">
    <source>
        <dbReference type="ARBA" id="ARBA00023163"/>
    </source>
</evidence>
<keyword evidence="6" id="KW-1185">Reference proteome</keyword>
<protein>
    <submittedName>
        <fullName evidence="5">DNA-binding transcriptional regulator YhcF, GntR family</fullName>
    </submittedName>
</protein>
<dbReference type="PANTHER" id="PTHR38445:SF6">
    <property type="entry name" value="GNTR-FAMILY TRANSCRIPTIONAL REGULATOR"/>
    <property type="match status" value="1"/>
</dbReference>
<evidence type="ECO:0000259" key="4">
    <source>
        <dbReference type="PROSITE" id="PS50949"/>
    </source>
</evidence>
<dbReference type="PROSITE" id="PS50949">
    <property type="entry name" value="HTH_GNTR"/>
    <property type="match status" value="1"/>
</dbReference>
<keyword evidence="2 5" id="KW-0238">DNA-binding</keyword>
<gene>
    <name evidence="5" type="ORF">SAMN05216529_102224</name>
</gene>
<dbReference type="SUPFAM" id="SSF46785">
    <property type="entry name" value="Winged helix' DNA-binding domain"/>
    <property type="match status" value="1"/>
</dbReference>
<dbReference type="AlphaFoldDB" id="A0A316A0T0"/>
<evidence type="ECO:0000256" key="1">
    <source>
        <dbReference type="ARBA" id="ARBA00023015"/>
    </source>
</evidence>
<dbReference type="EMBL" id="UHJJ01000002">
    <property type="protein sequence ID" value="SUQ13007.1"/>
    <property type="molecule type" value="Genomic_DNA"/>
</dbReference>
<dbReference type="RefSeq" id="WP_109709009.1">
    <property type="nucleotide sequence ID" value="NZ_QGDS01000002.1"/>
</dbReference>
<evidence type="ECO:0000256" key="2">
    <source>
        <dbReference type="ARBA" id="ARBA00023125"/>
    </source>
</evidence>
<evidence type="ECO:0000313" key="5">
    <source>
        <dbReference type="EMBL" id="SUQ13007.1"/>
    </source>
</evidence>
<evidence type="ECO:0000313" key="6">
    <source>
        <dbReference type="Proteomes" id="UP000254051"/>
    </source>
</evidence>
<name>A0A316A0T0_9FIRM</name>
<dbReference type="GO" id="GO:0003700">
    <property type="term" value="F:DNA-binding transcription factor activity"/>
    <property type="evidence" value="ECO:0007669"/>
    <property type="project" value="InterPro"/>
</dbReference>
<organism evidence="5 6">
    <name type="scientific">Faecalicatena contorta</name>
    <dbReference type="NCBI Taxonomy" id="39482"/>
    <lineage>
        <taxon>Bacteria</taxon>
        <taxon>Bacillati</taxon>
        <taxon>Bacillota</taxon>
        <taxon>Clostridia</taxon>
        <taxon>Lachnospirales</taxon>
        <taxon>Lachnospiraceae</taxon>
        <taxon>Faecalicatena</taxon>
    </lineage>
</organism>
<keyword evidence="1" id="KW-0805">Transcription regulation</keyword>
<dbReference type="Pfam" id="PF00392">
    <property type="entry name" value="GntR"/>
    <property type="match status" value="1"/>
</dbReference>
<dbReference type="Proteomes" id="UP000254051">
    <property type="component" value="Unassembled WGS sequence"/>
</dbReference>